<reference evidence="1" key="1">
    <citation type="submission" date="2019-08" db="EMBL/GenBank/DDBJ databases">
        <authorList>
            <person name="Kucharzyk K."/>
            <person name="Murdoch R.W."/>
            <person name="Higgins S."/>
            <person name="Loffler F."/>
        </authorList>
    </citation>
    <scope>NUCLEOTIDE SEQUENCE</scope>
</reference>
<gene>
    <name evidence="1" type="ORF">SDC9_172473</name>
</gene>
<sequence length="122" mass="12959">MANRQRQRQAAAERVADQIGAFDLQGIQQTDGLLHPGVHGVDEVLRALAVAEADHVGCDHARLLCQLGHYQPPVGPCRNARARTVDHQQRVAFADVVVVGANACGSDAVGDLGIAFLNGFRA</sequence>
<name>A0A645GFX2_9ZZZZ</name>
<evidence type="ECO:0000313" key="1">
    <source>
        <dbReference type="EMBL" id="MPN25066.1"/>
    </source>
</evidence>
<dbReference type="AlphaFoldDB" id="A0A645GFX2"/>
<proteinExistence type="predicted"/>
<dbReference type="EMBL" id="VSSQ01074111">
    <property type="protein sequence ID" value="MPN25066.1"/>
    <property type="molecule type" value="Genomic_DNA"/>
</dbReference>
<organism evidence="1">
    <name type="scientific">bioreactor metagenome</name>
    <dbReference type="NCBI Taxonomy" id="1076179"/>
    <lineage>
        <taxon>unclassified sequences</taxon>
        <taxon>metagenomes</taxon>
        <taxon>ecological metagenomes</taxon>
    </lineage>
</organism>
<comment type="caution">
    <text evidence="1">The sequence shown here is derived from an EMBL/GenBank/DDBJ whole genome shotgun (WGS) entry which is preliminary data.</text>
</comment>
<protein>
    <submittedName>
        <fullName evidence="1">Uncharacterized protein</fullName>
    </submittedName>
</protein>
<accession>A0A645GFX2</accession>